<protein>
    <recommendedName>
        <fullName evidence="6">tRNA modification GTPase MnmE</fullName>
        <ecNumber evidence="6">3.6.-.-</ecNumber>
    </recommendedName>
</protein>
<feature type="binding site" evidence="6">
    <location>
        <position position="120"/>
    </location>
    <ligand>
        <name>(6S)-5-formyl-5,6,7,8-tetrahydrofolate</name>
        <dbReference type="ChEBI" id="CHEBI:57457"/>
    </ligand>
</feature>
<feature type="binding site" evidence="6">
    <location>
        <position position="438"/>
    </location>
    <ligand>
        <name>(6S)-5-formyl-5,6,7,8-tetrahydrofolate</name>
        <dbReference type="ChEBI" id="CHEBI:57457"/>
    </ligand>
</feature>
<feature type="binding site" evidence="6">
    <location>
        <position position="23"/>
    </location>
    <ligand>
        <name>(6S)-5-formyl-5,6,7,8-tetrahydrofolate</name>
        <dbReference type="ChEBI" id="CHEBI:57457"/>
    </ligand>
</feature>
<dbReference type="NCBIfam" id="NF003661">
    <property type="entry name" value="PRK05291.1-3"/>
    <property type="match status" value="1"/>
</dbReference>
<feature type="binding site" evidence="6">
    <location>
        <position position="252"/>
    </location>
    <ligand>
        <name>Mg(2+)</name>
        <dbReference type="ChEBI" id="CHEBI:18420"/>
    </ligand>
</feature>
<feature type="domain" description="TrmE-type G" evidence="7">
    <location>
        <begin position="217"/>
        <end position="363"/>
    </location>
</feature>
<gene>
    <name evidence="6" type="primary">mnmE</name>
    <name evidence="6" type="synonym">trmE</name>
    <name evidence="8" type="ORF">QO005_004300</name>
</gene>
<evidence type="ECO:0000256" key="3">
    <source>
        <dbReference type="ARBA" id="ARBA00022741"/>
    </source>
</evidence>
<dbReference type="SUPFAM" id="SSF52540">
    <property type="entry name" value="P-loop containing nucleoside triphosphate hydrolases"/>
    <property type="match status" value="1"/>
</dbReference>
<comment type="caution">
    <text evidence="6">Lacks conserved residue(s) required for the propagation of feature annotation.</text>
</comment>
<keyword evidence="6 8" id="KW-0378">Hydrolase</keyword>
<comment type="similarity">
    <text evidence="1 6">Belongs to the TRAFAC class TrmE-Era-EngA-EngB-Septin-like GTPase superfamily. TrmE GTPase family.</text>
</comment>
<keyword evidence="4 6" id="KW-0630">Potassium</keyword>
<dbReference type="NCBIfam" id="TIGR00231">
    <property type="entry name" value="small_GTP"/>
    <property type="match status" value="1"/>
</dbReference>
<dbReference type="Gene3D" id="3.40.50.300">
    <property type="entry name" value="P-loop containing nucleotide triphosphate hydrolases"/>
    <property type="match status" value="1"/>
</dbReference>
<dbReference type="PANTHER" id="PTHR42714:SF2">
    <property type="entry name" value="TRNA MODIFICATION GTPASE GTPBP3, MITOCHONDRIAL"/>
    <property type="match status" value="1"/>
</dbReference>
<comment type="subunit">
    <text evidence="6">Homodimer. Heterotetramer of two MnmE and two MnmG subunits.</text>
</comment>
<feature type="binding site" evidence="6">
    <location>
        <begin position="271"/>
        <end position="274"/>
    </location>
    <ligand>
        <name>GTP</name>
        <dbReference type="ChEBI" id="CHEBI:37565"/>
    </ligand>
</feature>
<keyword evidence="6" id="KW-0963">Cytoplasm</keyword>
<dbReference type="InterPro" id="IPR031168">
    <property type="entry name" value="G_TrmE"/>
</dbReference>
<dbReference type="Pfam" id="PF01926">
    <property type="entry name" value="MMR_HSR1"/>
    <property type="match status" value="1"/>
</dbReference>
<reference evidence="8 9" key="1">
    <citation type="submission" date="2023-07" db="EMBL/GenBank/DDBJ databases">
        <title>Genomic Encyclopedia of Type Strains, Phase IV (KMG-IV): sequencing the most valuable type-strain genomes for metagenomic binning, comparative biology and taxonomic classification.</title>
        <authorList>
            <person name="Goeker M."/>
        </authorList>
    </citation>
    <scope>NUCLEOTIDE SEQUENCE [LARGE SCALE GENOMIC DNA]</scope>
    <source>
        <strain evidence="8 9">DSM 100301</strain>
    </source>
</reference>
<sequence length="438" mass="47491">MIARDTIFALSSGALPSGIAVIRFSGPHTRALLETLAGGVPEPRKASFRSIRTRDGLLLDQGLVLFFPAPNSFTGEDSGEWQVHGSRAVVAACLAELALHPGCRLAEAGEFSRRAFENGRLDLLEVEGLADLLTAETEMQRRQALAQAEGKATAVYAAWREKLIHCRAMIEAELDFADEDDIPGSVSERIWPELKALHTALLQAIAGEKRGEIIRGGFHVVIAGAPNAGKSSLMNGLVGRDVAIVTHYAGTTRDILQADLDLEGYVVRLYDTAGIRDTDEVVEQEGIRRALAKLEQADLVLCLEDVTGQAEDISLPEGVDVLRIGTKRDAMSGSAARSYDMLVDTRDETDILHVKQAILNSVRDRFSGAMDVVPSRLRHVEQLRAAADWVQASLADDLGLEVRADFLRSASDALARLIGRVDTETLLGKIFSEFCVGK</sequence>
<evidence type="ECO:0000259" key="7">
    <source>
        <dbReference type="PROSITE" id="PS51709"/>
    </source>
</evidence>
<comment type="function">
    <text evidence="6">Exhibits a very high intrinsic GTPase hydrolysis rate. Involved in the addition of a carboxymethylaminomethyl (cmnm) group at the wobble position (U34) of certain tRNAs, forming tRNA-cmnm(5)s(2)U34.</text>
</comment>
<evidence type="ECO:0000256" key="2">
    <source>
        <dbReference type="ARBA" id="ARBA00022694"/>
    </source>
</evidence>
<keyword evidence="6" id="KW-0479">Metal-binding</keyword>
<accession>A0ABU0IJT5</accession>
<dbReference type="InterPro" id="IPR018948">
    <property type="entry name" value="GTP-bd_TrmE_N"/>
</dbReference>
<proteinExistence type="inferred from homology"/>
<evidence type="ECO:0000313" key="9">
    <source>
        <dbReference type="Proteomes" id="UP001235269"/>
    </source>
</evidence>
<dbReference type="InterPro" id="IPR025867">
    <property type="entry name" value="MnmE_helical"/>
</dbReference>
<dbReference type="EC" id="3.6.-.-" evidence="6"/>
<dbReference type="InterPro" id="IPR027368">
    <property type="entry name" value="MnmE_dom2"/>
</dbReference>
<dbReference type="Pfam" id="PF10396">
    <property type="entry name" value="TrmE_N"/>
    <property type="match status" value="1"/>
</dbReference>
<dbReference type="HAMAP" id="MF_00379">
    <property type="entry name" value="GTPase_MnmE"/>
    <property type="match status" value="1"/>
</dbReference>
<dbReference type="InterPro" id="IPR005225">
    <property type="entry name" value="Small_GTP-bd"/>
</dbReference>
<feature type="binding site" evidence="6">
    <location>
        <position position="231"/>
    </location>
    <ligand>
        <name>Mg(2+)</name>
        <dbReference type="ChEBI" id="CHEBI:18420"/>
    </ligand>
</feature>
<dbReference type="SUPFAM" id="SSF116878">
    <property type="entry name" value="TrmE connector domain"/>
    <property type="match status" value="1"/>
</dbReference>
<dbReference type="Pfam" id="PF12631">
    <property type="entry name" value="MnmE_helical"/>
    <property type="match status" value="1"/>
</dbReference>
<evidence type="ECO:0000256" key="4">
    <source>
        <dbReference type="ARBA" id="ARBA00022958"/>
    </source>
</evidence>
<dbReference type="Gene3D" id="3.30.1360.120">
    <property type="entry name" value="Probable tRNA modification gtpase trme, domain 1"/>
    <property type="match status" value="1"/>
</dbReference>
<evidence type="ECO:0000256" key="1">
    <source>
        <dbReference type="ARBA" id="ARBA00011043"/>
    </source>
</evidence>
<feature type="binding site" evidence="6">
    <location>
        <position position="80"/>
    </location>
    <ligand>
        <name>(6S)-5-formyl-5,6,7,8-tetrahydrofolate</name>
        <dbReference type="ChEBI" id="CHEBI:57457"/>
    </ligand>
</feature>
<keyword evidence="3 6" id="KW-0547">Nucleotide-binding</keyword>
<dbReference type="Gene3D" id="1.20.120.430">
    <property type="entry name" value="tRNA modification GTPase MnmE domain 2"/>
    <property type="match status" value="1"/>
</dbReference>
<dbReference type="Proteomes" id="UP001235269">
    <property type="component" value="Unassembled WGS sequence"/>
</dbReference>
<dbReference type="GO" id="GO:0016787">
    <property type="term" value="F:hydrolase activity"/>
    <property type="evidence" value="ECO:0007669"/>
    <property type="project" value="UniProtKB-KW"/>
</dbReference>
<feature type="binding site" evidence="6">
    <location>
        <begin position="227"/>
        <end position="232"/>
    </location>
    <ligand>
        <name>GTP</name>
        <dbReference type="ChEBI" id="CHEBI:37565"/>
    </ligand>
</feature>
<keyword evidence="6" id="KW-0460">Magnesium</keyword>
<name>A0ABU0IJT5_9HYPH</name>
<dbReference type="InterPro" id="IPR027417">
    <property type="entry name" value="P-loop_NTPase"/>
</dbReference>
<evidence type="ECO:0000313" key="8">
    <source>
        <dbReference type="EMBL" id="MDQ0457942.1"/>
    </source>
</evidence>
<keyword evidence="2 6" id="KW-0819">tRNA processing</keyword>
<evidence type="ECO:0000256" key="6">
    <source>
        <dbReference type="HAMAP-Rule" id="MF_00379"/>
    </source>
</evidence>
<dbReference type="CDD" id="cd14858">
    <property type="entry name" value="TrmE_N"/>
    <property type="match status" value="1"/>
</dbReference>
<dbReference type="CDD" id="cd04164">
    <property type="entry name" value="trmE"/>
    <property type="match status" value="1"/>
</dbReference>
<feature type="binding site" evidence="6">
    <location>
        <begin position="246"/>
        <end position="252"/>
    </location>
    <ligand>
        <name>GTP</name>
        <dbReference type="ChEBI" id="CHEBI:37565"/>
    </ligand>
</feature>
<keyword evidence="5 6" id="KW-0342">GTP-binding</keyword>
<comment type="subcellular location">
    <subcellularLocation>
        <location evidence="6">Cytoplasm</location>
    </subcellularLocation>
</comment>
<dbReference type="InterPro" id="IPR004520">
    <property type="entry name" value="GTPase_MnmE"/>
</dbReference>
<organism evidence="8 9">
    <name type="scientific">Rhizobium paknamense</name>
    <dbReference type="NCBI Taxonomy" id="1206817"/>
    <lineage>
        <taxon>Bacteria</taxon>
        <taxon>Pseudomonadati</taxon>
        <taxon>Pseudomonadota</taxon>
        <taxon>Alphaproteobacteria</taxon>
        <taxon>Hyphomicrobiales</taxon>
        <taxon>Rhizobiaceae</taxon>
        <taxon>Rhizobium/Agrobacterium group</taxon>
        <taxon>Rhizobium</taxon>
    </lineage>
</organism>
<comment type="cofactor">
    <cofactor evidence="6">
        <name>K(+)</name>
        <dbReference type="ChEBI" id="CHEBI:29103"/>
    </cofactor>
    <text evidence="6">Binds 1 potassium ion per subunit.</text>
</comment>
<keyword evidence="9" id="KW-1185">Reference proteome</keyword>
<dbReference type="EMBL" id="JAUSWH010000020">
    <property type="protein sequence ID" value="MDQ0457942.1"/>
    <property type="molecule type" value="Genomic_DNA"/>
</dbReference>
<evidence type="ECO:0000256" key="5">
    <source>
        <dbReference type="ARBA" id="ARBA00023134"/>
    </source>
</evidence>
<dbReference type="InterPro" id="IPR006073">
    <property type="entry name" value="GTP-bd"/>
</dbReference>
<dbReference type="InterPro" id="IPR027266">
    <property type="entry name" value="TrmE/GcvT-like"/>
</dbReference>
<dbReference type="PANTHER" id="PTHR42714">
    <property type="entry name" value="TRNA MODIFICATION GTPASE GTPBP3"/>
    <property type="match status" value="1"/>
</dbReference>
<dbReference type="PROSITE" id="PS51709">
    <property type="entry name" value="G_TRME"/>
    <property type="match status" value="1"/>
</dbReference>
<comment type="caution">
    <text evidence="8">The sequence shown here is derived from an EMBL/GenBank/DDBJ whole genome shotgun (WGS) entry which is preliminary data.</text>
</comment>